<proteinExistence type="predicted"/>
<dbReference type="AlphaFoldDB" id="A0A285MZY8"/>
<gene>
    <name evidence="1" type="ORF">SAMN06265377_2901</name>
</gene>
<reference evidence="2" key="1">
    <citation type="submission" date="2017-09" db="EMBL/GenBank/DDBJ databases">
        <authorList>
            <person name="Varghese N."/>
            <person name="Submissions S."/>
        </authorList>
    </citation>
    <scope>NUCLEOTIDE SEQUENCE [LARGE SCALE GENOMIC DNA]</scope>
    <source>
        <strain evidence="2">DSM 25885</strain>
    </source>
</reference>
<organism evidence="1 2">
    <name type="scientific">Flagellimonas pacifica</name>
    <dbReference type="NCBI Taxonomy" id="1247520"/>
    <lineage>
        <taxon>Bacteria</taxon>
        <taxon>Pseudomonadati</taxon>
        <taxon>Bacteroidota</taxon>
        <taxon>Flavobacteriia</taxon>
        <taxon>Flavobacteriales</taxon>
        <taxon>Flavobacteriaceae</taxon>
        <taxon>Flagellimonas</taxon>
    </lineage>
</organism>
<evidence type="ECO:0000313" key="2">
    <source>
        <dbReference type="Proteomes" id="UP000219048"/>
    </source>
</evidence>
<dbReference type="EMBL" id="OBEH01000004">
    <property type="protein sequence ID" value="SNZ01071.1"/>
    <property type="molecule type" value="Genomic_DNA"/>
</dbReference>
<evidence type="ECO:0000313" key="1">
    <source>
        <dbReference type="EMBL" id="SNZ01071.1"/>
    </source>
</evidence>
<dbReference type="Proteomes" id="UP000219048">
    <property type="component" value="Unassembled WGS sequence"/>
</dbReference>
<keyword evidence="2" id="KW-1185">Reference proteome</keyword>
<dbReference type="OrthoDB" id="5515745at2"/>
<sequence length="105" mass="12483">MKKLWCWRCKMEIPMLNEEEYAIAHKLYLKSFKRRISGMTREEGFKPLLDYYREITGFEETEPNAIMHHRIAQYGPSCQNCGKPYRTPEAKMCADCGNKRSQKNQ</sequence>
<dbReference type="RefSeq" id="WP_097046511.1">
    <property type="nucleotide sequence ID" value="NZ_OBEH01000004.1"/>
</dbReference>
<accession>A0A285MZY8</accession>
<protein>
    <submittedName>
        <fullName evidence="1">Uncharacterized protein</fullName>
    </submittedName>
</protein>
<name>A0A285MZY8_9FLAO</name>